<dbReference type="Pfam" id="PF13545">
    <property type="entry name" value="HTH_Crp_2"/>
    <property type="match status" value="1"/>
</dbReference>
<accession>A0A1G5ZD35</accession>
<dbReference type="SUPFAM" id="SSF46785">
    <property type="entry name" value="Winged helix' DNA-binding domain"/>
    <property type="match status" value="1"/>
</dbReference>
<keyword evidence="2" id="KW-0238">DNA-binding</keyword>
<protein>
    <submittedName>
        <fullName evidence="6">Cyclic nucleotide-binding domain-containing protein</fullName>
    </submittedName>
</protein>
<keyword evidence="3" id="KW-0804">Transcription</keyword>
<dbReference type="STRING" id="1165689.SAMN02927914_04738"/>
<evidence type="ECO:0000313" key="6">
    <source>
        <dbReference type="EMBL" id="SDA92486.1"/>
    </source>
</evidence>
<name>A0A1G5ZD35_9HYPH</name>
<feature type="domain" description="HTH crp-type" evidence="5">
    <location>
        <begin position="234"/>
        <end position="302"/>
    </location>
</feature>
<dbReference type="Gene3D" id="1.10.10.10">
    <property type="entry name" value="Winged helix-like DNA-binding domain superfamily/Winged helix DNA-binding domain"/>
    <property type="match status" value="1"/>
</dbReference>
<dbReference type="GO" id="GO:0003677">
    <property type="term" value="F:DNA binding"/>
    <property type="evidence" value="ECO:0007669"/>
    <property type="project" value="UniProtKB-KW"/>
</dbReference>
<dbReference type="InterPro" id="IPR036390">
    <property type="entry name" value="WH_DNA-bd_sf"/>
</dbReference>
<dbReference type="GO" id="GO:0003700">
    <property type="term" value="F:DNA-binding transcription factor activity"/>
    <property type="evidence" value="ECO:0007669"/>
    <property type="project" value="TreeGrafter"/>
</dbReference>
<dbReference type="InterPro" id="IPR050397">
    <property type="entry name" value="Env_Response_Regulators"/>
</dbReference>
<dbReference type="AlphaFoldDB" id="A0A1G5ZD35"/>
<dbReference type="Pfam" id="PF00027">
    <property type="entry name" value="cNMP_binding"/>
    <property type="match status" value="1"/>
</dbReference>
<dbReference type="InterPro" id="IPR018490">
    <property type="entry name" value="cNMP-bd_dom_sf"/>
</dbReference>
<dbReference type="PROSITE" id="PS50042">
    <property type="entry name" value="CNMP_BINDING_3"/>
    <property type="match status" value="1"/>
</dbReference>
<organism evidence="6 7">
    <name type="scientific">Mesorhizobium qingshengii</name>
    <dbReference type="NCBI Taxonomy" id="1165689"/>
    <lineage>
        <taxon>Bacteria</taxon>
        <taxon>Pseudomonadati</taxon>
        <taxon>Pseudomonadota</taxon>
        <taxon>Alphaproteobacteria</taxon>
        <taxon>Hyphomicrobiales</taxon>
        <taxon>Phyllobacteriaceae</taxon>
        <taxon>Mesorhizobium</taxon>
    </lineage>
</organism>
<dbReference type="SUPFAM" id="SSF51206">
    <property type="entry name" value="cAMP-binding domain-like"/>
    <property type="match status" value="1"/>
</dbReference>
<dbReference type="InterPro" id="IPR012318">
    <property type="entry name" value="HTH_CRP"/>
</dbReference>
<dbReference type="SMART" id="SM00419">
    <property type="entry name" value="HTH_CRP"/>
    <property type="match status" value="1"/>
</dbReference>
<dbReference type="InterPro" id="IPR014710">
    <property type="entry name" value="RmlC-like_jellyroll"/>
</dbReference>
<proteinExistence type="predicted"/>
<dbReference type="RefSeq" id="WP_244529818.1">
    <property type="nucleotide sequence ID" value="NZ_FMXM01000017.1"/>
</dbReference>
<dbReference type="InterPro" id="IPR036388">
    <property type="entry name" value="WH-like_DNA-bd_sf"/>
</dbReference>
<evidence type="ECO:0000256" key="3">
    <source>
        <dbReference type="ARBA" id="ARBA00023163"/>
    </source>
</evidence>
<dbReference type="Proteomes" id="UP000198588">
    <property type="component" value="Unassembled WGS sequence"/>
</dbReference>
<keyword evidence="1" id="KW-0805">Transcription regulation</keyword>
<feature type="domain" description="Cyclic nucleotide-binding" evidence="4">
    <location>
        <begin position="100"/>
        <end position="220"/>
    </location>
</feature>
<evidence type="ECO:0000313" key="7">
    <source>
        <dbReference type="Proteomes" id="UP000198588"/>
    </source>
</evidence>
<evidence type="ECO:0000259" key="4">
    <source>
        <dbReference type="PROSITE" id="PS50042"/>
    </source>
</evidence>
<evidence type="ECO:0000256" key="1">
    <source>
        <dbReference type="ARBA" id="ARBA00023015"/>
    </source>
</evidence>
<dbReference type="EMBL" id="FMXM01000017">
    <property type="protein sequence ID" value="SDA92486.1"/>
    <property type="molecule type" value="Genomic_DNA"/>
</dbReference>
<dbReference type="CDD" id="cd00038">
    <property type="entry name" value="CAP_ED"/>
    <property type="match status" value="1"/>
</dbReference>
<dbReference type="GO" id="GO:0005829">
    <property type="term" value="C:cytosol"/>
    <property type="evidence" value="ECO:0007669"/>
    <property type="project" value="TreeGrafter"/>
</dbReference>
<dbReference type="PANTHER" id="PTHR24567">
    <property type="entry name" value="CRP FAMILY TRANSCRIPTIONAL REGULATORY PROTEIN"/>
    <property type="match status" value="1"/>
</dbReference>
<dbReference type="SMART" id="SM00100">
    <property type="entry name" value="cNMP"/>
    <property type="match status" value="1"/>
</dbReference>
<evidence type="ECO:0000259" key="5">
    <source>
        <dbReference type="PROSITE" id="PS51063"/>
    </source>
</evidence>
<gene>
    <name evidence="6" type="ORF">SAMN02927914_04738</name>
</gene>
<dbReference type="Gene3D" id="2.60.120.10">
    <property type="entry name" value="Jelly Rolls"/>
    <property type="match status" value="1"/>
</dbReference>
<reference evidence="6 7" key="1">
    <citation type="submission" date="2016-10" db="EMBL/GenBank/DDBJ databases">
        <authorList>
            <person name="de Groot N.N."/>
        </authorList>
    </citation>
    <scope>NUCLEOTIDE SEQUENCE [LARGE SCALE GENOMIC DNA]</scope>
    <source>
        <strain evidence="6 7">CGMCC 1.12097</strain>
    </source>
</reference>
<dbReference type="PANTHER" id="PTHR24567:SF74">
    <property type="entry name" value="HTH-TYPE TRANSCRIPTIONAL REGULATOR ARCR"/>
    <property type="match status" value="1"/>
</dbReference>
<sequence length="324" mass="35640">MKKWRRPRWPGVMFGKVIVRNTVHGLPPRPDAALSQFSSTARKAMPTLITTKRECQDHVTKAHPQNRAAQSDIEGDTTTGTIMRCDRGRPRSVAPEDLPLFRGLLTSRRTDMLRNAVVHSVPSGIVLFEQGDVPNFQLIVLAGSAQLYGRSTEGHEVLIEAVRAPDLVIPAAVLTGAPYLMQARVPEPSRFLLIHAAAFRAAVDADPLLAHAVIGSLAQQFRRMVRQIKNLKLRTATQRVGCYLLALSQRQRTPDKAVLPFEKMLIASELGMTRESFSRALSSLSNSGIRVDGQMVVIHDAPRLAAECGFDPVTDGPETDDFVV</sequence>
<dbReference type="PROSITE" id="PS51063">
    <property type="entry name" value="HTH_CRP_2"/>
    <property type="match status" value="1"/>
</dbReference>
<evidence type="ECO:0000256" key="2">
    <source>
        <dbReference type="ARBA" id="ARBA00023125"/>
    </source>
</evidence>
<dbReference type="InterPro" id="IPR000595">
    <property type="entry name" value="cNMP-bd_dom"/>
</dbReference>